<protein>
    <submittedName>
        <fullName evidence="2">Uncharacterized protein</fullName>
    </submittedName>
</protein>
<evidence type="ECO:0000256" key="1">
    <source>
        <dbReference type="SAM" id="MobiDB-lite"/>
    </source>
</evidence>
<dbReference type="Proteomes" id="UP000822688">
    <property type="component" value="Chromosome 7"/>
</dbReference>
<gene>
    <name evidence="2" type="ORF">KC19_7G009300</name>
</gene>
<dbReference type="EMBL" id="CM026428">
    <property type="protein sequence ID" value="KAG0565710.1"/>
    <property type="molecule type" value="Genomic_DNA"/>
</dbReference>
<reference evidence="2" key="1">
    <citation type="submission" date="2020-06" db="EMBL/GenBank/DDBJ databases">
        <title>WGS assembly of Ceratodon purpureus strain R40.</title>
        <authorList>
            <person name="Carey S.B."/>
            <person name="Jenkins J."/>
            <person name="Shu S."/>
            <person name="Lovell J.T."/>
            <person name="Sreedasyam A."/>
            <person name="Maumus F."/>
            <person name="Tiley G.P."/>
            <person name="Fernandez-Pozo N."/>
            <person name="Barry K."/>
            <person name="Chen C."/>
            <person name="Wang M."/>
            <person name="Lipzen A."/>
            <person name="Daum C."/>
            <person name="Saski C.A."/>
            <person name="Payton A.C."/>
            <person name="Mcbreen J.C."/>
            <person name="Conrad R.E."/>
            <person name="Kollar L.M."/>
            <person name="Olsson S."/>
            <person name="Huttunen S."/>
            <person name="Landis J.B."/>
            <person name="Wickett N.J."/>
            <person name="Johnson M.G."/>
            <person name="Rensing S.A."/>
            <person name="Grimwood J."/>
            <person name="Schmutz J."/>
            <person name="Mcdaniel S.F."/>
        </authorList>
    </citation>
    <scope>NUCLEOTIDE SEQUENCE</scope>
    <source>
        <strain evidence="2">R40</strain>
    </source>
</reference>
<evidence type="ECO:0000313" key="2">
    <source>
        <dbReference type="EMBL" id="KAG0565710.1"/>
    </source>
</evidence>
<feature type="region of interest" description="Disordered" evidence="1">
    <location>
        <begin position="1"/>
        <end position="42"/>
    </location>
</feature>
<dbReference type="AlphaFoldDB" id="A0A8T0H311"/>
<proteinExistence type="predicted"/>
<keyword evidence="3" id="KW-1185">Reference proteome</keyword>
<evidence type="ECO:0000313" key="3">
    <source>
        <dbReference type="Proteomes" id="UP000822688"/>
    </source>
</evidence>
<feature type="compositionally biased region" description="Polar residues" evidence="1">
    <location>
        <begin position="19"/>
        <end position="42"/>
    </location>
</feature>
<organism evidence="2 3">
    <name type="scientific">Ceratodon purpureus</name>
    <name type="common">Fire moss</name>
    <name type="synonym">Dicranum purpureum</name>
    <dbReference type="NCBI Taxonomy" id="3225"/>
    <lineage>
        <taxon>Eukaryota</taxon>
        <taxon>Viridiplantae</taxon>
        <taxon>Streptophyta</taxon>
        <taxon>Embryophyta</taxon>
        <taxon>Bryophyta</taxon>
        <taxon>Bryophytina</taxon>
        <taxon>Bryopsida</taxon>
        <taxon>Dicranidae</taxon>
        <taxon>Pseudoditrichales</taxon>
        <taxon>Ditrichaceae</taxon>
        <taxon>Ceratodon</taxon>
    </lineage>
</organism>
<sequence>MPTPLRAAPNLLQDAPPSGRSSTQEIQARRSSINRTTSSKLHAQRRNLQLCSKWSKCHHLPIASRRHPHMGSLRMPPNAPIKALLL</sequence>
<accession>A0A8T0H311</accession>
<name>A0A8T0H311_CERPU</name>
<comment type="caution">
    <text evidence="2">The sequence shown here is derived from an EMBL/GenBank/DDBJ whole genome shotgun (WGS) entry which is preliminary data.</text>
</comment>